<dbReference type="InterPro" id="IPR020103">
    <property type="entry name" value="PsdUridine_synth_cat_dom_sf"/>
</dbReference>
<evidence type="ECO:0000259" key="8">
    <source>
        <dbReference type="Pfam" id="PF16198"/>
    </source>
</evidence>
<evidence type="ECO:0000256" key="2">
    <source>
        <dbReference type="ARBA" id="ARBA00005642"/>
    </source>
</evidence>
<gene>
    <name evidence="5" type="primary">truB</name>
    <name evidence="9" type="ORF">A9404_11990</name>
</gene>
<dbReference type="InterPro" id="IPR014780">
    <property type="entry name" value="tRNA_psdUridine_synth_TruB"/>
</dbReference>
<dbReference type="GO" id="GO:0003723">
    <property type="term" value="F:RNA binding"/>
    <property type="evidence" value="ECO:0007669"/>
    <property type="project" value="InterPro"/>
</dbReference>
<dbReference type="PANTHER" id="PTHR13767:SF2">
    <property type="entry name" value="PSEUDOURIDYLATE SYNTHASE TRUB1"/>
    <property type="match status" value="1"/>
</dbReference>
<dbReference type="NCBIfam" id="TIGR00431">
    <property type="entry name" value="TruB"/>
    <property type="match status" value="1"/>
</dbReference>
<dbReference type="CDD" id="cd21152">
    <property type="entry name" value="PUA_TruB_bacterial"/>
    <property type="match status" value="1"/>
</dbReference>
<feature type="domain" description="tRNA pseudouridylate synthase B C-terminal" evidence="8">
    <location>
        <begin position="181"/>
        <end position="255"/>
    </location>
</feature>
<dbReference type="EC" id="5.4.99.25" evidence="5"/>
<dbReference type="InterPro" id="IPR002501">
    <property type="entry name" value="PsdUridine_synth_N"/>
</dbReference>
<dbReference type="InterPro" id="IPR036974">
    <property type="entry name" value="PUA_sf"/>
</dbReference>
<keyword evidence="4 5" id="KW-0413">Isomerase</keyword>
<dbReference type="Pfam" id="PF01509">
    <property type="entry name" value="TruB_N"/>
    <property type="match status" value="1"/>
</dbReference>
<dbReference type="HAMAP" id="MF_01080">
    <property type="entry name" value="TruB_bact"/>
    <property type="match status" value="1"/>
</dbReference>
<dbReference type="STRING" id="1860122.A9404_11990"/>
<sequence>MARRRRGREINGILLLDKPLGLSSNQALQRVKHLFNAAKAGHTGSLDPEASGLLPLCFGHATRVSGLLLDADKTYRVIGRLGLRTETGDMEGAVIEERPVPTLTAATLEPYLAQFRGLVAQVPPMYSALKVDGKRLYELARAGEVVERKPRDIHFYRIELLKFDGRDFELLVHSSKGAYIRTLVEDIGAEIGCGAVVTRLRRTGLGPWLFESDGADPAVDASGARMWTLDALKEIVEGGEESAIDRVILPTDSALSGYPTVRLDSESAFHIRHGHPVFVGNAPQTGLFRLYGPDDLFLGMGEVLDDGRVAPRRLFAAL</sequence>
<comment type="function">
    <text evidence="5">Responsible for synthesis of pseudouridine from uracil-55 in the psi GC loop of transfer RNAs.</text>
</comment>
<comment type="catalytic activity">
    <reaction evidence="1 5">
        <text>uridine(55) in tRNA = pseudouridine(55) in tRNA</text>
        <dbReference type="Rhea" id="RHEA:42532"/>
        <dbReference type="Rhea" id="RHEA-COMP:10101"/>
        <dbReference type="Rhea" id="RHEA-COMP:10102"/>
        <dbReference type="ChEBI" id="CHEBI:65314"/>
        <dbReference type="ChEBI" id="CHEBI:65315"/>
        <dbReference type="EC" id="5.4.99.25"/>
    </reaction>
</comment>
<dbReference type="Pfam" id="PF09157">
    <property type="entry name" value="TruB-C_2"/>
    <property type="match status" value="1"/>
</dbReference>
<keyword evidence="3 5" id="KW-0819">tRNA processing</keyword>
<dbReference type="GO" id="GO:0031119">
    <property type="term" value="P:tRNA pseudouridine synthesis"/>
    <property type="evidence" value="ECO:0007669"/>
    <property type="project" value="UniProtKB-UniRule"/>
</dbReference>
<dbReference type="RefSeq" id="WP_066101979.1">
    <property type="nucleotide sequence ID" value="NZ_CP016027.1"/>
</dbReference>
<evidence type="ECO:0000256" key="3">
    <source>
        <dbReference type="ARBA" id="ARBA00022694"/>
    </source>
</evidence>
<evidence type="ECO:0000313" key="10">
    <source>
        <dbReference type="Proteomes" id="UP000078596"/>
    </source>
</evidence>
<dbReference type="GO" id="GO:1990481">
    <property type="term" value="P:mRNA pseudouridine synthesis"/>
    <property type="evidence" value="ECO:0007669"/>
    <property type="project" value="TreeGrafter"/>
</dbReference>
<dbReference type="AlphaFoldDB" id="A0A191ZJH3"/>
<evidence type="ECO:0000256" key="5">
    <source>
        <dbReference type="HAMAP-Rule" id="MF_01080"/>
    </source>
</evidence>
<dbReference type="CDD" id="cd02573">
    <property type="entry name" value="PseudoU_synth_EcTruB"/>
    <property type="match status" value="1"/>
</dbReference>
<dbReference type="Proteomes" id="UP000078596">
    <property type="component" value="Chromosome"/>
</dbReference>
<dbReference type="SUPFAM" id="SSF88697">
    <property type="entry name" value="PUA domain-like"/>
    <property type="match status" value="1"/>
</dbReference>
<evidence type="ECO:0000256" key="1">
    <source>
        <dbReference type="ARBA" id="ARBA00000385"/>
    </source>
</evidence>
<dbReference type="InterPro" id="IPR015240">
    <property type="entry name" value="tRNA_sdUridine_synth_fam1_C"/>
</dbReference>
<feature type="domain" description="Pseudouridine synthase II N-terminal" evidence="6">
    <location>
        <begin position="32"/>
        <end position="180"/>
    </location>
</feature>
<dbReference type="InterPro" id="IPR015947">
    <property type="entry name" value="PUA-like_sf"/>
</dbReference>
<comment type="similarity">
    <text evidence="2 5">Belongs to the pseudouridine synthase TruB family. Type 1 subfamily.</text>
</comment>
<dbReference type="InterPro" id="IPR032819">
    <property type="entry name" value="TruB_C"/>
</dbReference>
<dbReference type="EMBL" id="CP016027">
    <property type="protein sequence ID" value="ANJ67997.1"/>
    <property type="molecule type" value="Genomic_DNA"/>
</dbReference>
<feature type="active site" description="Nucleophile" evidence="5">
    <location>
        <position position="47"/>
    </location>
</feature>
<evidence type="ECO:0000259" key="7">
    <source>
        <dbReference type="Pfam" id="PF09157"/>
    </source>
</evidence>
<dbReference type="Pfam" id="PF16198">
    <property type="entry name" value="TruB_C_2"/>
    <property type="match status" value="1"/>
</dbReference>
<reference evidence="9 10" key="1">
    <citation type="submission" date="2016-06" db="EMBL/GenBank/DDBJ databases">
        <title>Insight into the functional genes involving in sulfur oxidation in Pearl River water.</title>
        <authorList>
            <person name="Luo J."/>
            <person name="Tan X."/>
            <person name="Lin W."/>
        </authorList>
    </citation>
    <scope>NUCLEOTIDE SEQUENCE [LARGE SCALE GENOMIC DNA]</scope>
    <source>
        <strain evidence="9 10">LS2</strain>
    </source>
</reference>
<keyword evidence="10" id="KW-1185">Reference proteome</keyword>
<dbReference type="KEGG" id="haz:A9404_11990"/>
<proteinExistence type="inferred from homology"/>
<evidence type="ECO:0000259" key="6">
    <source>
        <dbReference type="Pfam" id="PF01509"/>
    </source>
</evidence>
<name>A0A191ZJH3_9GAMM</name>
<dbReference type="Gene3D" id="2.30.130.10">
    <property type="entry name" value="PUA domain"/>
    <property type="match status" value="1"/>
</dbReference>
<protein>
    <recommendedName>
        <fullName evidence="5">tRNA pseudouridine synthase B</fullName>
        <ecNumber evidence="5">5.4.99.25</ecNumber>
    </recommendedName>
    <alternativeName>
        <fullName evidence="5">tRNA pseudouridine(55) synthase</fullName>
        <shortName evidence="5">Psi55 synthase</shortName>
    </alternativeName>
    <alternativeName>
        <fullName evidence="5">tRNA pseudouridylate synthase</fullName>
    </alternativeName>
    <alternativeName>
        <fullName evidence="5">tRNA-uridine isomerase</fullName>
    </alternativeName>
</protein>
<dbReference type="SUPFAM" id="SSF55120">
    <property type="entry name" value="Pseudouridine synthase"/>
    <property type="match status" value="1"/>
</dbReference>
<dbReference type="GO" id="GO:0160148">
    <property type="term" value="F:tRNA pseudouridine(55) synthase activity"/>
    <property type="evidence" value="ECO:0007669"/>
    <property type="project" value="UniProtKB-EC"/>
</dbReference>
<feature type="domain" description="tRNA pseudouridine synthase II TruB subfamily 1 C-terminal" evidence="7">
    <location>
        <begin position="259"/>
        <end position="315"/>
    </location>
</feature>
<evidence type="ECO:0000256" key="4">
    <source>
        <dbReference type="ARBA" id="ARBA00023235"/>
    </source>
</evidence>
<accession>A0A191ZJH3</accession>
<dbReference type="Gene3D" id="3.30.2350.10">
    <property type="entry name" value="Pseudouridine synthase"/>
    <property type="match status" value="1"/>
</dbReference>
<evidence type="ECO:0000313" key="9">
    <source>
        <dbReference type="EMBL" id="ANJ67997.1"/>
    </source>
</evidence>
<dbReference type="FunFam" id="2.30.130.10:FF:000012">
    <property type="entry name" value="tRNA pseudouridine synthase B"/>
    <property type="match status" value="1"/>
</dbReference>
<dbReference type="PANTHER" id="PTHR13767">
    <property type="entry name" value="TRNA-PSEUDOURIDINE SYNTHASE"/>
    <property type="match status" value="1"/>
</dbReference>
<organism evidence="9 10">
    <name type="scientific">Halothiobacillus diazotrophicus</name>
    <dbReference type="NCBI Taxonomy" id="1860122"/>
    <lineage>
        <taxon>Bacteria</taxon>
        <taxon>Pseudomonadati</taxon>
        <taxon>Pseudomonadota</taxon>
        <taxon>Gammaproteobacteria</taxon>
        <taxon>Chromatiales</taxon>
        <taxon>Halothiobacillaceae</taxon>
        <taxon>Halothiobacillus</taxon>
    </lineage>
</organism>